<evidence type="ECO:0000313" key="2">
    <source>
        <dbReference type="EMBL" id="RXK42449.1"/>
    </source>
</evidence>
<dbReference type="PANTHER" id="PTHR13194:SF19">
    <property type="entry name" value="NAD(P)-BINDING ROSSMANN-FOLD SUPERFAMILY PROTEIN"/>
    <property type="match status" value="1"/>
</dbReference>
<accession>A0A4Q1BWA8</accession>
<evidence type="ECO:0000313" key="3">
    <source>
        <dbReference type="Proteomes" id="UP000289152"/>
    </source>
</evidence>
<dbReference type="Pfam" id="PF08547">
    <property type="entry name" value="CIA30"/>
    <property type="match status" value="1"/>
</dbReference>
<dbReference type="EMBL" id="SDIL01000001">
    <property type="protein sequence ID" value="RXK42449.1"/>
    <property type="molecule type" value="Genomic_DNA"/>
</dbReference>
<reference evidence="2 3" key="1">
    <citation type="submission" date="2016-06" db="EMBL/GenBank/DDBJ databases">
        <title>Evolution of pathogenesis and genome organization in the Tremellales.</title>
        <authorList>
            <person name="Cuomo C."/>
            <person name="Litvintseva A."/>
            <person name="Heitman J."/>
            <person name="Chen Y."/>
            <person name="Sun S."/>
            <person name="Springer D."/>
            <person name="Dromer F."/>
            <person name="Young S."/>
            <person name="Zeng Q."/>
            <person name="Chapman S."/>
            <person name="Gujja S."/>
            <person name="Saif S."/>
            <person name="Birren B."/>
        </authorList>
    </citation>
    <scope>NUCLEOTIDE SEQUENCE [LARGE SCALE GENOMIC DNA]</scope>
    <source>
        <strain evidence="2 3">ATCC 28783</strain>
    </source>
</reference>
<dbReference type="STRING" id="5217.A0A4Q1BWA8"/>
<dbReference type="Proteomes" id="UP000289152">
    <property type="component" value="Unassembled WGS sequence"/>
</dbReference>
<dbReference type="VEuPathDB" id="FungiDB:TREMEDRAFT_58912"/>
<gene>
    <name evidence="2" type="ORF">M231_00003</name>
</gene>
<dbReference type="InParanoid" id="A0A4Q1BWA8"/>
<dbReference type="OrthoDB" id="426386at2759"/>
<sequence length="269" mass="29733">MSPIFPSWDFSHWHAVDDRVRGGSSISHLEPYTLSPSIAQSIDDEKGIGARFHGTLDITTLGGAGFASQRYMFGPSPSNLPRHKYSGIILDVLCDPAIPTLASNHPSNFTLVLQTTISSKVPQKPRTPSDPQAARLAYEADFCIPTDLDFDKSHRIHLGFDDFIATYRGRQVDKSDPRWQPLHSEQIYELSLMCRSGFGKQSGEFGVVVASVLGWKIEGDARDLETQNHGFTLLGRAWNWIVSFVLWAGRIGGLYTGEGAITLQDKVEA</sequence>
<dbReference type="AlphaFoldDB" id="A0A4Q1BWA8"/>
<evidence type="ECO:0000259" key="1">
    <source>
        <dbReference type="Pfam" id="PF08547"/>
    </source>
</evidence>
<dbReference type="InterPro" id="IPR039131">
    <property type="entry name" value="NDUFAF1"/>
</dbReference>
<feature type="domain" description="NADH:ubiquinone oxidoreductase intermediate-associated protein 30" evidence="1">
    <location>
        <begin position="9"/>
        <end position="207"/>
    </location>
</feature>
<comment type="caution">
    <text evidence="2">The sequence shown here is derived from an EMBL/GenBank/DDBJ whole genome shotgun (WGS) entry which is preliminary data.</text>
</comment>
<organism evidence="2 3">
    <name type="scientific">Tremella mesenterica</name>
    <name type="common">Jelly fungus</name>
    <dbReference type="NCBI Taxonomy" id="5217"/>
    <lineage>
        <taxon>Eukaryota</taxon>
        <taxon>Fungi</taxon>
        <taxon>Dikarya</taxon>
        <taxon>Basidiomycota</taxon>
        <taxon>Agaricomycotina</taxon>
        <taxon>Tremellomycetes</taxon>
        <taxon>Tremellales</taxon>
        <taxon>Tremellaceae</taxon>
        <taxon>Tremella</taxon>
    </lineage>
</organism>
<protein>
    <recommendedName>
        <fullName evidence="1">NADH:ubiquinone oxidoreductase intermediate-associated protein 30 domain-containing protein</fullName>
    </recommendedName>
</protein>
<name>A0A4Q1BWA8_TREME</name>
<proteinExistence type="predicted"/>
<dbReference type="InterPro" id="IPR013857">
    <property type="entry name" value="NADH-UbQ_OxRdtase-assoc_prot30"/>
</dbReference>
<dbReference type="GO" id="GO:0051082">
    <property type="term" value="F:unfolded protein binding"/>
    <property type="evidence" value="ECO:0007669"/>
    <property type="project" value="TreeGrafter"/>
</dbReference>
<dbReference type="GO" id="GO:0010257">
    <property type="term" value="P:NADH dehydrogenase complex assembly"/>
    <property type="evidence" value="ECO:0007669"/>
    <property type="project" value="TreeGrafter"/>
</dbReference>
<keyword evidence="3" id="KW-1185">Reference proteome</keyword>
<dbReference type="PANTHER" id="PTHR13194">
    <property type="entry name" value="COMPLEX I INTERMEDIATE-ASSOCIATED PROTEIN 30"/>
    <property type="match status" value="1"/>
</dbReference>